<dbReference type="Gene3D" id="3.40.50.300">
    <property type="entry name" value="P-loop containing nucleotide triphosphate hydrolases"/>
    <property type="match status" value="1"/>
</dbReference>
<dbReference type="PANTHER" id="PTHR43204">
    <property type="entry name" value="ABC TRANSPORTER I FAMILY MEMBER 6, CHLOROPLASTIC"/>
    <property type="match status" value="1"/>
</dbReference>
<dbReference type="EMBL" id="VSSQ01082585">
    <property type="protein sequence ID" value="MPN31160.1"/>
    <property type="molecule type" value="Genomic_DNA"/>
</dbReference>
<proteinExistence type="predicted"/>
<dbReference type="InterPro" id="IPR027417">
    <property type="entry name" value="P-loop_NTPase"/>
</dbReference>
<organism evidence="3">
    <name type="scientific">bioreactor metagenome</name>
    <dbReference type="NCBI Taxonomy" id="1076179"/>
    <lineage>
        <taxon>unclassified sequences</taxon>
        <taxon>metagenomes</taxon>
        <taxon>ecological metagenomes</taxon>
    </lineage>
</organism>
<evidence type="ECO:0000256" key="2">
    <source>
        <dbReference type="ARBA" id="ARBA00022840"/>
    </source>
</evidence>
<dbReference type="GO" id="GO:0005524">
    <property type="term" value="F:ATP binding"/>
    <property type="evidence" value="ECO:0007669"/>
    <property type="project" value="UniProtKB-KW"/>
</dbReference>
<keyword evidence="2" id="KW-0067">ATP-binding</keyword>
<gene>
    <name evidence="3" type="primary">sufC_24</name>
    <name evidence="3" type="ORF">SDC9_178634</name>
</gene>
<reference evidence="3" key="1">
    <citation type="submission" date="2019-08" db="EMBL/GenBank/DDBJ databases">
        <authorList>
            <person name="Kucharzyk K."/>
            <person name="Murdoch R.W."/>
            <person name="Higgins S."/>
            <person name="Loffler F."/>
        </authorList>
    </citation>
    <scope>NUCLEOTIDE SEQUENCE</scope>
</reference>
<name>A0A645GXP9_9ZZZZ</name>
<accession>A0A645GXP9</accession>
<sequence>MLMLDRKLAILDETDSGLDVDAVKTVSSGINQFKNDHNAILIITYNTRILDQLRVDYVHVLVDGKIVKTGNADLIEQISTTGFASMENSIGK</sequence>
<dbReference type="InterPro" id="IPR010230">
    <property type="entry name" value="FeS-cluster_ATPase_SufC"/>
</dbReference>
<evidence type="ECO:0000313" key="3">
    <source>
        <dbReference type="EMBL" id="MPN31160.1"/>
    </source>
</evidence>
<protein>
    <submittedName>
        <fullName evidence="3">Putative ATP-dependent transporter SufC</fullName>
    </submittedName>
</protein>
<dbReference type="SUPFAM" id="SSF52540">
    <property type="entry name" value="P-loop containing nucleoside triphosphate hydrolases"/>
    <property type="match status" value="1"/>
</dbReference>
<comment type="caution">
    <text evidence="3">The sequence shown here is derived from an EMBL/GenBank/DDBJ whole genome shotgun (WGS) entry which is preliminary data.</text>
</comment>
<evidence type="ECO:0000256" key="1">
    <source>
        <dbReference type="ARBA" id="ARBA00022741"/>
    </source>
</evidence>
<dbReference type="PANTHER" id="PTHR43204:SF1">
    <property type="entry name" value="ABC TRANSPORTER I FAMILY MEMBER 6, CHLOROPLASTIC"/>
    <property type="match status" value="1"/>
</dbReference>
<dbReference type="AlphaFoldDB" id="A0A645GXP9"/>
<keyword evidence="1" id="KW-0547">Nucleotide-binding</keyword>